<comment type="caution">
    <text evidence="1">The sequence shown here is derived from an EMBL/GenBank/DDBJ whole genome shotgun (WGS) entry which is preliminary data.</text>
</comment>
<dbReference type="Proteomes" id="UP000830395">
    <property type="component" value="Chromosome 6"/>
</dbReference>
<name>A0ACC5YC70_9TELE</name>
<organism evidence="1 2">
    <name type="scientific">Pangasius djambal</name>
    <dbReference type="NCBI Taxonomy" id="1691987"/>
    <lineage>
        <taxon>Eukaryota</taxon>
        <taxon>Metazoa</taxon>
        <taxon>Chordata</taxon>
        <taxon>Craniata</taxon>
        <taxon>Vertebrata</taxon>
        <taxon>Euteleostomi</taxon>
        <taxon>Actinopterygii</taxon>
        <taxon>Neopterygii</taxon>
        <taxon>Teleostei</taxon>
        <taxon>Ostariophysi</taxon>
        <taxon>Siluriformes</taxon>
        <taxon>Pangasiidae</taxon>
        <taxon>Pangasius</taxon>
    </lineage>
</organism>
<gene>
    <name evidence="1" type="ORF">PDJAM_G00219540</name>
</gene>
<reference evidence="1" key="1">
    <citation type="submission" date="2020-02" db="EMBL/GenBank/DDBJ databases">
        <title>Genome sequencing of the panga catfish, Pangasius djambal.</title>
        <authorList>
            <person name="Wen M."/>
            <person name="Zahm M."/>
            <person name="Roques C."/>
            <person name="Cabau C."/>
            <person name="Klopp C."/>
            <person name="Donnadieu C."/>
            <person name="Jouanno E."/>
            <person name="Avarre J.-C."/>
            <person name="Campet M."/>
            <person name="Ha T."/>
            <person name="Dugue R."/>
            <person name="Lampietro C."/>
            <person name="Louis A."/>
            <person name="Herpin A."/>
            <person name="Echchiki A."/>
            <person name="Berthelot C."/>
            <person name="Parey E."/>
            <person name="Roest-Crollius H."/>
            <person name="Braasch I."/>
            <person name="Postlethwait J.H."/>
            <person name="Bobe J."/>
            <person name="Montfort J."/>
            <person name="Bouchez O."/>
            <person name="Begum T."/>
            <person name="Schartl M."/>
            <person name="Gustiano R."/>
            <person name="Guiguen Y."/>
        </authorList>
    </citation>
    <scope>NUCLEOTIDE SEQUENCE</scope>
    <source>
        <strain evidence="1">Pdj_M5554</strain>
    </source>
</reference>
<evidence type="ECO:0000313" key="1">
    <source>
        <dbReference type="EMBL" id="MCJ8733127.1"/>
    </source>
</evidence>
<protein>
    <submittedName>
        <fullName evidence="1">Uncharacterized protein</fullName>
    </submittedName>
</protein>
<evidence type="ECO:0000313" key="2">
    <source>
        <dbReference type="Proteomes" id="UP000830395"/>
    </source>
</evidence>
<proteinExistence type="predicted"/>
<keyword evidence="2" id="KW-1185">Reference proteome</keyword>
<accession>A0ACC5YC70</accession>
<dbReference type="EMBL" id="CM040980">
    <property type="protein sequence ID" value="MCJ8733127.1"/>
    <property type="molecule type" value="Genomic_DNA"/>
</dbReference>
<sequence length="651" mass="71858">MALLPLITDDLVNRRISKKELALYCRRRTRGVETTVRLIDRLLQELKEEKGRDLMGVPLLDTVRMEHIWRLQKRHVKCIQDVPGVSLYTETGTTTTKGGIALTRYRCARGSTSLESFHCHMQRFIPGTSANTLNFQLYLLEGLNRWNQDRAAASLATKPSSLLTYAGEMVHCINTNSMKVFGRKYIPSFQAPLKYTGELIGVDYLLAQTGQPLQRVDQDAEATDQLLEEVNVDEQEDEGFEEDLIDDLTVNSLLEDLTTTAARIHPAAPPAAASSSAQPSSSQSSATPSSSQPSTVPSSTPPSATSSSSQPSAASSSALPAATSTDMSTAPPGISATDSPTQVPEETLAVDDQNRSAMQCQAEFRLAQPAQLKAARRRYKTFMIDEILAKETCDYLEKLSLYSVCPSLVVRPKALHSCSGPSSLSAYPLLSVITRQPPSGLAHIPQPSPPGRVPHLPIVSPQHALPGEPVPSETPVSISSESETEHGTPRLKKPRRSRTIFTELQLMGLEKKFQKQKYLSTPDRLDLAQSLGLTQLQVKTWYQNRRMKWKKMVLKGGHEAPTKPKGRPKKNSIPTTEEIEAEERRLTQLAEEEERLRGEVQAEVQEQFKKQGELFQSQPQDLSTSGQSEILHPLPLEASDGEQVPQLTPES</sequence>